<protein>
    <submittedName>
        <fullName evidence="1">Unannotated protein</fullName>
    </submittedName>
</protein>
<organism evidence="1">
    <name type="scientific">freshwater metagenome</name>
    <dbReference type="NCBI Taxonomy" id="449393"/>
    <lineage>
        <taxon>unclassified sequences</taxon>
        <taxon>metagenomes</taxon>
        <taxon>ecological metagenomes</taxon>
    </lineage>
</organism>
<accession>A0A6J6AG65</accession>
<proteinExistence type="predicted"/>
<dbReference type="AlphaFoldDB" id="A0A6J6AG65"/>
<name>A0A6J6AG65_9ZZZZ</name>
<evidence type="ECO:0000313" key="1">
    <source>
        <dbReference type="EMBL" id="CAB4367670.1"/>
    </source>
</evidence>
<sequence>MLLEVIVSALGTTLAITIRTSALFRPYRSALFGFRCASVNNDAENCQVSISPANNAAKYEEVVVNDEKPRGLSDVSELAEVAAG</sequence>
<reference evidence="1" key="1">
    <citation type="submission" date="2020-05" db="EMBL/GenBank/DDBJ databases">
        <authorList>
            <person name="Chiriac C."/>
            <person name="Salcher M."/>
            <person name="Ghai R."/>
            <person name="Kavagutti S V."/>
        </authorList>
    </citation>
    <scope>NUCLEOTIDE SEQUENCE</scope>
</reference>
<gene>
    <name evidence="1" type="ORF">UFOPK4179_00458</name>
</gene>
<dbReference type="EMBL" id="CAETWZ010000028">
    <property type="protein sequence ID" value="CAB4367670.1"/>
    <property type="molecule type" value="Genomic_DNA"/>
</dbReference>